<reference evidence="2" key="1">
    <citation type="submission" date="2020-05" db="EMBL/GenBank/DDBJ databases">
        <authorList>
            <person name="Chiriac C."/>
            <person name="Salcher M."/>
            <person name="Ghai R."/>
            <person name="Kavagutti S V."/>
        </authorList>
    </citation>
    <scope>NUCLEOTIDE SEQUENCE</scope>
</reference>
<accession>A0A6J7WKL8</accession>
<evidence type="ECO:0000256" key="1">
    <source>
        <dbReference type="SAM" id="MobiDB-lite"/>
    </source>
</evidence>
<sequence>MRIRDIILEDPQIEFEAIEDEAETRGDSALLTALEWLRHEAEQSNAVTPRVAVDTVIDRVRNIPGNEAFNFAALDAAYKSNEAIKGLIKNIKDDEHTGTKYVYLAPPENTIDDTDPLGAGSAPKGDPSKIVSKMASRAATK</sequence>
<gene>
    <name evidence="2" type="ORF">UFOVP190_225</name>
</gene>
<feature type="region of interest" description="Disordered" evidence="1">
    <location>
        <begin position="107"/>
        <end position="141"/>
    </location>
</feature>
<proteinExistence type="predicted"/>
<name>A0A6J7WKL8_9CAUD</name>
<evidence type="ECO:0000313" key="2">
    <source>
        <dbReference type="EMBL" id="CAB5214713.1"/>
    </source>
</evidence>
<dbReference type="EMBL" id="LR798243">
    <property type="protein sequence ID" value="CAB5214713.1"/>
    <property type="molecule type" value="Genomic_DNA"/>
</dbReference>
<organism evidence="2">
    <name type="scientific">uncultured Caudovirales phage</name>
    <dbReference type="NCBI Taxonomy" id="2100421"/>
    <lineage>
        <taxon>Viruses</taxon>
        <taxon>Duplodnaviria</taxon>
        <taxon>Heunggongvirae</taxon>
        <taxon>Uroviricota</taxon>
        <taxon>Caudoviricetes</taxon>
        <taxon>Peduoviridae</taxon>
        <taxon>Maltschvirus</taxon>
        <taxon>Maltschvirus maltsch</taxon>
    </lineage>
</organism>
<protein>
    <submittedName>
        <fullName evidence="2">Uncharacterized protein</fullName>
    </submittedName>
</protein>